<dbReference type="InterPro" id="IPR001727">
    <property type="entry name" value="GDT1-like"/>
</dbReference>
<comment type="similarity">
    <text evidence="2 6">Belongs to the GDT1 family.</text>
</comment>
<dbReference type="PANTHER" id="PTHR12608">
    <property type="entry name" value="TRANSMEMBRANE PROTEIN HTP-1 RELATED"/>
    <property type="match status" value="1"/>
</dbReference>
<feature type="transmembrane region" description="Helical" evidence="6">
    <location>
        <begin position="170"/>
        <end position="187"/>
    </location>
</feature>
<dbReference type="EMBL" id="JAYDCJ010000003">
    <property type="protein sequence ID" value="MEA1080104.1"/>
    <property type="molecule type" value="Genomic_DNA"/>
</dbReference>
<dbReference type="RefSeq" id="WP_322854619.1">
    <property type="nucleotide sequence ID" value="NZ_JAYDCJ010000003.1"/>
</dbReference>
<evidence type="ECO:0000256" key="3">
    <source>
        <dbReference type="ARBA" id="ARBA00022692"/>
    </source>
</evidence>
<evidence type="ECO:0000256" key="5">
    <source>
        <dbReference type="ARBA" id="ARBA00023136"/>
    </source>
</evidence>
<comment type="caution">
    <text evidence="7">The sequence shown here is derived from an EMBL/GenBank/DDBJ whole genome shotgun (WGS) entry which is preliminary data.</text>
</comment>
<accession>A0ABU5NWB7</accession>
<evidence type="ECO:0000313" key="7">
    <source>
        <dbReference type="EMBL" id="MEA1080104.1"/>
    </source>
</evidence>
<keyword evidence="8" id="KW-1185">Reference proteome</keyword>
<evidence type="ECO:0000256" key="2">
    <source>
        <dbReference type="ARBA" id="ARBA00009190"/>
    </source>
</evidence>
<dbReference type="PANTHER" id="PTHR12608:SF1">
    <property type="entry name" value="TRANSMEMBRANE PROTEIN 165"/>
    <property type="match status" value="1"/>
</dbReference>
<feature type="transmembrane region" description="Helical" evidence="6">
    <location>
        <begin position="35"/>
        <end position="60"/>
    </location>
</feature>
<proteinExistence type="inferred from homology"/>
<feature type="transmembrane region" description="Helical" evidence="6">
    <location>
        <begin position="66"/>
        <end position="84"/>
    </location>
</feature>
<comment type="subcellular location">
    <subcellularLocation>
        <location evidence="1 6">Membrane</location>
        <topology evidence="1 6">Multi-pass membrane protein</topology>
    </subcellularLocation>
</comment>
<evidence type="ECO:0000313" key="8">
    <source>
        <dbReference type="Proteomes" id="UP001305746"/>
    </source>
</evidence>
<name>A0ABU5NWB7_9GAMM</name>
<reference evidence="7 8" key="1">
    <citation type="submission" date="2023-12" db="EMBL/GenBank/DDBJ databases">
        <title>Marinobacter qingdaonensis sp. nov., isolated from the intertidal sediment of Qingdao, PR China.</title>
        <authorList>
            <person name="Li Y."/>
        </authorList>
    </citation>
    <scope>NUCLEOTIDE SEQUENCE [LARGE SCALE GENOMIC DNA]</scope>
    <source>
        <strain evidence="7 8">ASW11-75</strain>
    </source>
</reference>
<protein>
    <recommendedName>
        <fullName evidence="6">GDT1 family protein</fullName>
    </recommendedName>
</protein>
<keyword evidence="4 6" id="KW-1133">Transmembrane helix</keyword>
<keyword evidence="5 6" id="KW-0472">Membrane</keyword>
<dbReference type="Proteomes" id="UP001305746">
    <property type="component" value="Unassembled WGS sequence"/>
</dbReference>
<dbReference type="Pfam" id="PF01169">
    <property type="entry name" value="GDT1"/>
    <property type="match status" value="2"/>
</dbReference>
<feature type="transmembrane region" description="Helical" evidence="6">
    <location>
        <begin position="134"/>
        <end position="158"/>
    </location>
</feature>
<keyword evidence="3 6" id="KW-0812">Transmembrane</keyword>
<sequence>MEAFLASTAAVAIAEIGDKTQLLSLFLVLRYGQRLAIVLGILVSTVLNHALSAWLGAWVASFLPEAWLPWILAASFVAIAAWLLVPDKDDSEDSRFLGLGAFAATTIMFFLAEIGDKTQIATVVLAARFTETVWVILGTTVGMLIANIPVIMAGRWLMERLPLATARISASLLFVALALVTVAATVVNS</sequence>
<evidence type="ECO:0000256" key="4">
    <source>
        <dbReference type="ARBA" id="ARBA00022989"/>
    </source>
</evidence>
<feature type="transmembrane region" description="Helical" evidence="6">
    <location>
        <begin position="96"/>
        <end position="114"/>
    </location>
</feature>
<gene>
    <name evidence="7" type="ORF">U5822_05460</name>
</gene>
<evidence type="ECO:0000256" key="1">
    <source>
        <dbReference type="ARBA" id="ARBA00004141"/>
    </source>
</evidence>
<organism evidence="7 8">
    <name type="scientific">Marinobacter qingdaonensis</name>
    <dbReference type="NCBI Taxonomy" id="3108486"/>
    <lineage>
        <taxon>Bacteria</taxon>
        <taxon>Pseudomonadati</taxon>
        <taxon>Pseudomonadota</taxon>
        <taxon>Gammaproteobacteria</taxon>
        <taxon>Pseudomonadales</taxon>
        <taxon>Marinobacteraceae</taxon>
        <taxon>Marinobacter</taxon>
    </lineage>
</organism>
<evidence type="ECO:0000256" key="6">
    <source>
        <dbReference type="RuleBase" id="RU365102"/>
    </source>
</evidence>